<name>A0A426Y2N1_ENSVE</name>
<evidence type="ECO:0000313" key="9">
    <source>
        <dbReference type="Proteomes" id="UP000287651"/>
    </source>
</evidence>
<feature type="region of interest" description="Disordered" evidence="6">
    <location>
        <begin position="47"/>
        <end position="68"/>
    </location>
</feature>
<evidence type="ECO:0000256" key="6">
    <source>
        <dbReference type="SAM" id="MobiDB-lite"/>
    </source>
</evidence>
<organism evidence="8 9">
    <name type="scientific">Ensete ventricosum</name>
    <name type="common">Abyssinian banana</name>
    <name type="synonym">Musa ensete</name>
    <dbReference type="NCBI Taxonomy" id="4639"/>
    <lineage>
        <taxon>Eukaryota</taxon>
        <taxon>Viridiplantae</taxon>
        <taxon>Streptophyta</taxon>
        <taxon>Embryophyta</taxon>
        <taxon>Tracheophyta</taxon>
        <taxon>Spermatophyta</taxon>
        <taxon>Magnoliopsida</taxon>
        <taxon>Liliopsida</taxon>
        <taxon>Zingiberales</taxon>
        <taxon>Musaceae</taxon>
        <taxon>Ensete</taxon>
    </lineage>
</organism>
<dbReference type="EMBL" id="AMZH03015464">
    <property type="protein sequence ID" value="RRT46006.1"/>
    <property type="molecule type" value="Genomic_DNA"/>
</dbReference>
<dbReference type="PANTHER" id="PTHR19359">
    <property type="entry name" value="CYTOCHROME B5"/>
    <property type="match status" value="1"/>
</dbReference>
<dbReference type="Pfam" id="PF00173">
    <property type="entry name" value="Cyt-b5"/>
    <property type="match status" value="1"/>
</dbReference>
<feature type="compositionally biased region" description="Basic and acidic residues" evidence="6">
    <location>
        <begin position="47"/>
        <end position="63"/>
    </location>
</feature>
<keyword evidence="1 5" id="KW-0349">Heme</keyword>
<dbReference type="InterPro" id="IPR050668">
    <property type="entry name" value="Cytochrome_b5"/>
</dbReference>
<evidence type="ECO:0000256" key="1">
    <source>
        <dbReference type="ARBA" id="ARBA00022617"/>
    </source>
</evidence>
<dbReference type="InterPro" id="IPR036400">
    <property type="entry name" value="Cyt_B5-like_heme/steroid_sf"/>
</dbReference>
<dbReference type="SUPFAM" id="SSF55856">
    <property type="entry name" value="Cytochrome b5-like heme/steroid binding domain"/>
    <property type="match status" value="2"/>
</dbReference>
<feature type="non-terminal residue" evidence="8">
    <location>
        <position position="140"/>
    </location>
</feature>
<keyword evidence="3 5" id="KW-0408">Iron</keyword>
<comment type="similarity">
    <text evidence="4 5">Belongs to the cytochrome b5 family.</text>
</comment>
<evidence type="ECO:0000256" key="5">
    <source>
        <dbReference type="RuleBase" id="RU362121"/>
    </source>
</evidence>
<evidence type="ECO:0000256" key="4">
    <source>
        <dbReference type="ARBA" id="ARBA00038168"/>
    </source>
</evidence>
<evidence type="ECO:0000313" key="8">
    <source>
        <dbReference type="EMBL" id="RRT46006.1"/>
    </source>
</evidence>
<dbReference type="GO" id="GO:0016020">
    <property type="term" value="C:membrane"/>
    <property type="evidence" value="ECO:0007669"/>
    <property type="project" value="TreeGrafter"/>
</dbReference>
<reference evidence="8 9" key="1">
    <citation type="journal article" date="2014" name="Agronomy (Basel)">
        <title>A Draft Genome Sequence for Ensete ventricosum, the Drought-Tolerant Tree Against Hunger.</title>
        <authorList>
            <person name="Harrison J."/>
            <person name="Moore K.A."/>
            <person name="Paszkiewicz K."/>
            <person name="Jones T."/>
            <person name="Grant M."/>
            <person name="Ambacheew D."/>
            <person name="Muzemil S."/>
            <person name="Studholme D.J."/>
        </authorList>
    </citation>
    <scope>NUCLEOTIDE SEQUENCE [LARGE SCALE GENOMIC DNA]</scope>
</reference>
<dbReference type="PROSITE" id="PS00191">
    <property type="entry name" value="CYTOCHROME_B5_1"/>
    <property type="match status" value="1"/>
</dbReference>
<accession>A0A426Y2N1</accession>
<proteinExistence type="inferred from homology"/>
<gene>
    <name evidence="8" type="ORF">B296_00020303</name>
</gene>
<dbReference type="PANTHER" id="PTHR19359:SF25">
    <property type="entry name" value="CYTOCHROME B5 HEME-BINDING DOMAIN-CONTAINING PROTEIN"/>
    <property type="match status" value="1"/>
</dbReference>
<evidence type="ECO:0000259" key="7">
    <source>
        <dbReference type="PROSITE" id="PS50255"/>
    </source>
</evidence>
<sequence>MATLSKLYSMREATEHNTRDDCWVVIHGKVRSFCHSFSFFTHIKADGKPSEETAKKGEDKSGLENRNNVSYKQGFPYRAVRPVPTGLAADRYVDRPLPGENCWFSLKLWICHCCSLQVYDVTSYLEEHPGGDDVLLSAAG</sequence>
<dbReference type="GO" id="GO:0046872">
    <property type="term" value="F:metal ion binding"/>
    <property type="evidence" value="ECO:0007669"/>
    <property type="project" value="UniProtKB-UniRule"/>
</dbReference>
<dbReference type="PRINTS" id="PR00363">
    <property type="entry name" value="CYTOCHROMEB5"/>
</dbReference>
<dbReference type="GO" id="GO:0020037">
    <property type="term" value="F:heme binding"/>
    <property type="evidence" value="ECO:0007669"/>
    <property type="project" value="UniProtKB-UniRule"/>
</dbReference>
<dbReference type="PROSITE" id="PS50255">
    <property type="entry name" value="CYTOCHROME_B5_2"/>
    <property type="match status" value="1"/>
</dbReference>
<dbReference type="InterPro" id="IPR001199">
    <property type="entry name" value="Cyt_B5-like_heme/steroid-bd"/>
</dbReference>
<dbReference type="Proteomes" id="UP000287651">
    <property type="component" value="Unassembled WGS sequence"/>
</dbReference>
<dbReference type="InterPro" id="IPR018506">
    <property type="entry name" value="Cyt_B5_heme-BS"/>
</dbReference>
<keyword evidence="2 5" id="KW-0479">Metal-binding</keyword>
<evidence type="ECO:0000256" key="2">
    <source>
        <dbReference type="ARBA" id="ARBA00022723"/>
    </source>
</evidence>
<comment type="caution">
    <text evidence="8">The sequence shown here is derived from an EMBL/GenBank/DDBJ whole genome shotgun (WGS) entry which is preliminary data.</text>
</comment>
<feature type="domain" description="Cytochrome b5 heme-binding" evidence="7">
    <location>
        <begin position="100"/>
        <end position="140"/>
    </location>
</feature>
<protein>
    <recommendedName>
        <fullName evidence="7">Cytochrome b5 heme-binding domain-containing protein</fullName>
    </recommendedName>
</protein>
<dbReference type="AlphaFoldDB" id="A0A426Y2N1"/>
<evidence type="ECO:0000256" key="3">
    <source>
        <dbReference type="ARBA" id="ARBA00023004"/>
    </source>
</evidence>
<dbReference type="Gene3D" id="3.10.120.10">
    <property type="entry name" value="Cytochrome b5-like heme/steroid binding domain"/>
    <property type="match status" value="2"/>
</dbReference>